<organism evidence="4 5">
    <name type="scientific">Pyxidicoccus parkwayensis</name>
    <dbReference type="NCBI Taxonomy" id="2813578"/>
    <lineage>
        <taxon>Bacteria</taxon>
        <taxon>Pseudomonadati</taxon>
        <taxon>Myxococcota</taxon>
        <taxon>Myxococcia</taxon>
        <taxon>Myxococcales</taxon>
        <taxon>Cystobacterineae</taxon>
        <taxon>Myxococcaceae</taxon>
        <taxon>Pyxidicoccus</taxon>
    </lineage>
</organism>
<evidence type="ECO:0000313" key="5">
    <source>
        <dbReference type="Proteomes" id="UP000662747"/>
    </source>
</evidence>
<dbReference type="InterPro" id="IPR051709">
    <property type="entry name" value="Ub-ligase/GTPase-reg"/>
</dbReference>
<dbReference type="EMBL" id="CP071090">
    <property type="protein sequence ID" value="QSQ22185.1"/>
    <property type="molecule type" value="Genomic_DNA"/>
</dbReference>
<keyword evidence="5" id="KW-1185">Reference proteome</keyword>
<name>A0ABX7NTF8_9BACT</name>
<dbReference type="InterPro" id="IPR058923">
    <property type="entry name" value="RCC1-like_dom"/>
</dbReference>
<dbReference type="InterPro" id="IPR000408">
    <property type="entry name" value="Reg_chr_condens"/>
</dbReference>
<proteinExistence type="predicted"/>
<dbReference type="Pfam" id="PF00415">
    <property type="entry name" value="RCC1"/>
    <property type="match status" value="1"/>
</dbReference>
<dbReference type="RefSeq" id="WP_206723762.1">
    <property type="nucleotide sequence ID" value="NZ_CP071090.1"/>
</dbReference>
<protein>
    <submittedName>
        <fullName evidence="4">Chromosome condensation regulator RCC1</fullName>
    </submittedName>
</protein>
<sequence>MKCFRPVPALLALWLLAACGSDVASVQGVPAPPSIQVLTPETGASFDEPAVRLSGTVGTAAGLASLTARVDDGDARAATVTETQPGHYTFTVDLVLPPGESVVRLEAEDATGVRDSRTLRLRHTPDTTAPRVQVLSPVANQAFGVRRVSVDARVTDDRRVVSVAYVLNGGEEQTVQAKPDEAGALVFELTPKPGPNALVLRARDAYGNVGESTVAFHFGGLATAGALHSGLLRDGRVHAWGRNNRGQLGLGAAVTADQKQPRLVPGLEGVAAIAFNQNFSVALRSDGTVWTWGENADGQLGLGTPPAPGEPHTPDVTLRREPSRVPGLEGAVAVALGYRHALVLMEDGTVRAFGNNADGQLGDGTLESRDYPVTVQGLTDVVKVVGGSQHSAALKADGTVWVWGRNSYGNLGSGSADTAGHPAPVRVPELEHVVDLANGRDHLLALHADGSVSAWGLDASGQLGAGAPSVGDQSATPVKVKGLTDARAVFANGNFSFAVRVDGTLVSWGQNGNGQLCVGDKTDRAEPTPVATEVNPVATMGMGATHVLALRQDGSLYGWGWNLNGSLGSEAVIDRWSYTNPIAVPVP</sequence>
<evidence type="ECO:0000256" key="2">
    <source>
        <dbReference type="SAM" id="SignalP"/>
    </source>
</evidence>
<reference evidence="4 5" key="1">
    <citation type="submission" date="2021-02" db="EMBL/GenBank/DDBJ databases">
        <title>De Novo genome assembly of isolated myxobacteria.</title>
        <authorList>
            <person name="Stevens D.C."/>
        </authorList>
    </citation>
    <scope>NUCLEOTIDE SEQUENCE [LARGE SCALE GENOMIC DNA]</scope>
    <source>
        <strain evidence="5">SCPEA02</strain>
    </source>
</reference>
<dbReference type="PANTHER" id="PTHR45622">
    <property type="entry name" value="UBIQUITIN-PROTEIN LIGASE E3A-RELATED"/>
    <property type="match status" value="1"/>
</dbReference>
<feature type="signal peptide" evidence="2">
    <location>
        <begin position="1"/>
        <end position="24"/>
    </location>
</feature>
<dbReference type="PRINTS" id="PR00633">
    <property type="entry name" value="RCCNDNSATION"/>
</dbReference>
<dbReference type="Gene3D" id="2.130.10.30">
    <property type="entry name" value="Regulator of chromosome condensation 1/beta-lactamase-inhibitor protein II"/>
    <property type="match status" value="3"/>
</dbReference>
<dbReference type="InterPro" id="IPR013783">
    <property type="entry name" value="Ig-like_fold"/>
</dbReference>
<dbReference type="Proteomes" id="UP000662747">
    <property type="component" value="Chromosome"/>
</dbReference>
<feature type="chain" id="PRO_5046012636" evidence="2">
    <location>
        <begin position="25"/>
        <end position="587"/>
    </location>
</feature>
<accession>A0ABX7NTF8</accession>
<dbReference type="PROSITE" id="PS50012">
    <property type="entry name" value="RCC1_3"/>
    <property type="match status" value="6"/>
</dbReference>
<gene>
    <name evidence="4" type="ORF">JY651_44855</name>
</gene>
<evidence type="ECO:0000259" key="3">
    <source>
        <dbReference type="Pfam" id="PF25390"/>
    </source>
</evidence>
<evidence type="ECO:0000313" key="4">
    <source>
        <dbReference type="EMBL" id="QSQ22185.1"/>
    </source>
</evidence>
<dbReference type="PROSITE" id="PS51257">
    <property type="entry name" value="PROKAR_LIPOPROTEIN"/>
    <property type="match status" value="1"/>
</dbReference>
<dbReference type="Gene3D" id="2.60.40.10">
    <property type="entry name" value="Immunoglobulins"/>
    <property type="match status" value="2"/>
</dbReference>
<dbReference type="Pfam" id="PF25390">
    <property type="entry name" value="WD40_RLD"/>
    <property type="match status" value="1"/>
</dbReference>
<keyword evidence="1" id="KW-0677">Repeat</keyword>
<evidence type="ECO:0000256" key="1">
    <source>
        <dbReference type="ARBA" id="ARBA00022737"/>
    </source>
</evidence>
<feature type="domain" description="RCC1-like" evidence="3">
    <location>
        <begin position="223"/>
        <end position="481"/>
    </location>
</feature>
<dbReference type="InterPro" id="IPR009091">
    <property type="entry name" value="RCC1/BLIP-II"/>
</dbReference>
<keyword evidence="2" id="KW-0732">Signal</keyword>
<dbReference type="SUPFAM" id="SSF50985">
    <property type="entry name" value="RCC1/BLIP-II"/>
    <property type="match status" value="1"/>
</dbReference>
<dbReference type="PANTHER" id="PTHR45622:SF58">
    <property type="entry name" value="REGULATOR OF CHROMOSOME CONDENSATION DOMAIN-CONTAINING PROTEIN"/>
    <property type="match status" value="1"/>
</dbReference>